<dbReference type="OrthoDB" id="8121269at2759"/>
<sequence length="154" mass="17707">MLAKQIKEYPKLEREEIMYEIHGVMMNRRRRYNSMMQSTSYTVSSPSQVILSRPSTSNSVYLSTPSPNFVVDSPYSVETVPQNEVNQQSEMTFFISYSRGKRAASHQSVDDHRRPWIPATPKGVISALLASWERIGYLTVRDRDRKGERGSEQA</sequence>
<reference evidence="1 2" key="1">
    <citation type="journal article" date="2019" name="Commun. Biol.">
        <title>The bagworm genome reveals a unique fibroin gene that provides high tensile strength.</title>
        <authorList>
            <person name="Kono N."/>
            <person name="Nakamura H."/>
            <person name="Ohtoshi R."/>
            <person name="Tomita M."/>
            <person name="Numata K."/>
            <person name="Arakawa K."/>
        </authorList>
    </citation>
    <scope>NUCLEOTIDE SEQUENCE [LARGE SCALE GENOMIC DNA]</scope>
</reference>
<dbReference type="Proteomes" id="UP000299102">
    <property type="component" value="Unassembled WGS sequence"/>
</dbReference>
<evidence type="ECO:0000313" key="1">
    <source>
        <dbReference type="EMBL" id="GBP71046.1"/>
    </source>
</evidence>
<protein>
    <submittedName>
        <fullName evidence="1">Uncharacterized protein</fullName>
    </submittedName>
</protein>
<accession>A0A4C1Y570</accession>
<dbReference type="EMBL" id="BGZK01001095">
    <property type="protein sequence ID" value="GBP71046.1"/>
    <property type="molecule type" value="Genomic_DNA"/>
</dbReference>
<gene>
    <name evidence="1" type="ORF">EVAR_37886_1</name>
</gene>
<name>A0A4C1Y570_EUMVA</name>
<keyword evidence="2" id="KW-1185">Reference proteome</keyword>
<organism evidence="1 2">
    <name type="scientific">Eumeta variegata</name>
    <name type="common">Bagworm moth</name>
    <name type="synonym">Eumeta japonica</name>
    <dbReference type="NCBI Taxonomy" id="151549"/>
    <lineage>
        <taxon>Eukaryota</taxon>
        <taxon>Metazoa</taxon>
        <taxon>Ecdysozoa</taxon>
        <taxon>Arthropoda</taxon>
        <taxon>Hexapoda</taxon>
        <taxon>Insecta</taxon>
        <taxon>Pterygota</taxon>
        <taxon>Neoptera</taxon>
        <taxon>Endopterygota</taxon>
        <taxon>Lepidoptera</taxon>
        <taxon>Glossata</taxon>
        <taxon>Ditrysia</taxon>
        <taxon>Tineoidea</taxon>
        <taxon>Psychidae</taxon>
        <taxon>Oiketicinae</taxon>
        <taxon>Eumeta</taxon>
    </lineage>
</organism>
<proteinExistence type="predicted"/>
<evidence type="ECO:0000313" key="2">
    <source>
        <dbReference type="Proteomes" id="UP000299102"/>
    </source>
</evidence>
<dbReference type="AlphaFoldDB" id="A0A4C1Y570"/>
<comment type="caution">
    <text evidence="1">The sequence shown here is derived from an EMBL/GenBank/DDBJ whole genome shotgun (WGS) entry which is preliminary data.</text>
</comment>